<feature type="domain" description="SCP" evidence="2">
    <location>
        <begin position="19"/>
        <end position="155"/>
    </location>
</feature>
<dbReference type="Proteomes" id="UP000708208">
    <property type="component" value="Unassembled WGS sequence"/>
</dbReference>
<dbReference type="InterPro" id="IPR034113">
    <property type="entry name" value="SCP_GAPR1-like"/>
</dbReference>
<feature type="domain" description="SCP" evidence="2">
    <location>
        <begin position="187"/>
        <end position="329"/>
    </location>
</feature>
<evidence type="ECO:0000313" key="3">
    <source>
        <dbReference type="EMBL" id="CAG7822870.1"/>
    </source>
</evidence>
<gene>
    <name evidence="3" type="ORF">AFUS01_LOCUS33117</name>
</gene>
<keyword evidence="1" id="KW-0732">Signal</keyword>
<dbReference type="SMART" id="SM00198">
    <property type="entry name" value="SCP"/>
    <property type="match status" value="2"/>
</dbReference>
<accession>A0A8J2PUR1</accession>
<feature type="signal peptide" evidence="1">
    <location>
        <begin position="1"/>
        <end position="16"/>
    </location>
</feature>
<feature type="chain" id="PRO_5035179590" description="SCP domain-containing protein" evidence="1">
    <location>
        <begin position="17"/>
        <end position="339"/>
    </location>
</feature>
<dbReference type="EMBL" id="CAJVCH010527709">
    <property type="protein sequence ID" value="CAG7822870.1"/>
    <property type="molecule type" value="Genomic_DNA"/>
</dbReference>
<protein>
    <recommendedName>
        <fullName evidence="2">SCP domain-containing protein</fullName>
    </recommendedName>
</protein>
<evidence type="ECO:0000313" key="4">
    <source>
        <dbReference type="Proteomes" id="UP000708208"/>
    </source>
</evidence>
<dbReference type="InterPro" id="IPR014044">
    <property type="entry name" value="CAP_dom"/>
</dbReference>
<keyword evidence="4" id="KW-1185">Reference proteome</keyword>
<organism evidence="3 4">
    <name type="scientific">Allacma fusca</name>
    <dbReference type="NCBI Taxonomy" id="39272"/>
    <lineage>
        <taxon>Eukaryota</taxon>
        <taxon>Metazoa</taxon>
        <taxon>Ecdysozoa</taxon>
        <taxon>Arthropoda</taxon>
        <taxon>Hexapoda</taxon>
        <taxon>Collembola</taxon>
        <taxon>Symphypleona</taxon>
        <taxon>Sminthuridae</taxon>
        <taxon>Allacma</taxon>
    </lineage>
</organism>
<proteinExistence type="predicted"/>
<name>A0A8J2PUR1_9HEXA</name>
<sequence>MKFILAIVSLLTCVYGQDDIQNDMLNRHNIVRRNHKVGNLRTSADLIRRAQFCAKDYAGRGAIDHKCSQNKGVGENLSWSMSSNGSPKPQTATKQAFDGWYNENQNYNYRNGLSGNGKVIGHFTQQVWKSSTELGCAWAANPADAVLFRVANIPTSESDVNILYLKNVMRFIWVIVCLVTSVFGRNDIQNDMLKRHNAVRRNHKVGDLRTSEDLVRRAQLCAKDYAGRDTIDHKCNQKNGAGENLAWSMSTDGSPGPQTATKQAFDGWYKENQNYNYRHGRSGNGKVTGHFTQQVWKSSTEMGCGWAANHGRKSSVVVCLYNPPGNFQNEYTRNVFSPH</sequence>
<dbReference type="AlphaFoldDB" id="A0A8J2PUR1"/>
<dbReference type="Pfam" id="PF00188">
    <property type="entry name" value="CAP"/>
    <property type="match status" value="2"/>
</dbReference>
<comment type="caution">
    <text evidence="3">The sequence shown here is derived from an EMBL/GenBank/DDBJ whole genome shotgun (WGS) entry which is preliminary data.</text>
</comment>
<evidence type="ECO:0000256" key="1">
    <source>
        <dbReference type="SAM" id="SignalP"/>
    </source>
</evidence>
<dbReference type="PANTHER" id="PTHR10334">
    <property type="entry name" value="CYSTEINE-RICH SECRETORY PROTEIN-RELATED"/>
    <property type="match status" value="1"/>
</dbReference>
<reference evidence="3" key="1">
    <citation type="submission" date="2021-06" db="EMBL/GenBank/DDBJ databases">
        <authorList>
            <person name="Hodson N. C."/>
            <person name="Mongue J. A."/>
            <person name="Jaron S. K."/>
        </authorList>
    </citation>
    <scope>NUCLEOTIDE SEQUENCE</scope>
</reference>
<dbReference type="CDD" id="cd05382">
    <property type="entry name" value="CAP_GAPR1-like"/>
    <property type="match status" value="1"/>
</dbReference>
<dbReference type="OrthoDB" id="337038at2759"/>
<dbReference type="InterPro" id="IPR001283">
    <property type="entry name" value="CRISP-related"/>
</dbReference>
<evidence type="ECO:0000259" key="2">
    <source>
        <dbReference type="SMART" id="SM00198"/>
    </source>
</evidence>